<dbReference type="InterPro" id="IPR001054">
    <property type="entry name" value="A/G_cyclase"/>
</dbReference>
<dbReference type="SUPFAM" id="SSF55073">
    <property type="entry name" value="Nucleotide cyclase"/>
    <property type="match status" value="1"/>
</dbReference>
<dbReference type="PANTHER" id="PTHR43081">
    <property type="entry name" value="ADENYLATE CYCLASE, TERMINAL-DIFFERENTIATION SPECIFIC-RELATED"/>
    <property type="match status" value="1"/>
</dbReference>
<dbReference type="InterPro" id="IPR050697">
    <property type="entry name" value="Adenylyl/Guanylyl_Cyclase_3/4"/>
</dbReference>
<evidence type="ECO:0000256" key="1">
    <source>
        <dbReference type="ARBA" id="ARBA00005381"/>
    </source>
</evidence>
<gene>
    <name evidence="3" type="ORF">V1Y59_04065</name>
</gene>
<dbReference type="Gene3D" id="3.30.70.1230">
    <property type="entry name" value="Nucleotide cyclase"/>
    <property type="match status" value="1"/>
</dbReference>
<keyword evidence="4" id="KW-1185">Reference proteome</keyword>
<accession>A0ABU7MQK3</accession>
<comment type="caution">
    <text evidence="3">The sequence shown here is derived from an EMBL/GenBank/DDBJ whole genome shotgun (WGS) entry which is preliminary data.</text>
</comment>
<dbReference type="Proteomes" id="UP001335729">
    <property type="component" value="Unassembled WGS sequence"/>
</dbReference>
<dbReference type="EMBL" id="JAZDUE010000002">
    <property type="protein sequence ID" value="MEE4022246.1"/>
    <property type="molecule type" value="Genomic_DNA"/>
</dbReference>
<reference evidence="3 4" key="1">
    <citation type="submission" date="2024-01" db="EMBL/GenBank/DDBJ databases">
        <title>Draft genome sequence of Gordonia sp. PKS22-38.</title>
        <authorList>
            <person name="Suphannarot A."/>
            <person name="Mingma R."/>
        </authorList>
    </citation>
    <scope>NUCLEOTIDE SEQUENCE [LARGE SCALE GENOMIC DNA]</scope>
    <source>
        <strain evidence="3 4">PKS22-38</strain>
    </source>
</reference>
<keyword evidence="3" id="KW-0456">Lyase</keyword>
<dbReference type="PROSITE" id="PS50125">
    <property type="entry name" value="GUANYLATE_CYCLASE_2"/>
    <property type="match status" value="1"/>
</dbReference>
<evidence type="ECO:0000313" key="4">
    <source>
        <dbReference type="Proteomes" id="UP001335729"/>
    </source>
</evidence>
<dbReference type="EC" id="4.6.1.-" evidence="3"/>
<name>A0ABU7MQK3_9ACTN</name>
<dbReference type="CDD" id="cd07302">
    <property type="entry name" value="CHD"/>
    <property type="match status" value="1"/>
</dbReference>
<dbReference type="Pfam" id="PF00211">
    <property type="entry name" value="Guanylate_cyc"/>
    <property type="match status" value="1"/>
</dbReference>
<protein>
    <submittedName>
        <fullName evidence="3">Adenylate/guanylate cyclase domain-containing protein</fullName>
        <ecNumber evidence="3">4.6.1.-</ecNumber>
    </submittedName>
</protein>
<evidence type="ECO:0000313" key="3">
    <source>
        <dbReference type="EMBL" id="MEE4022246.1"/>
    </source>
</evidence>
<comment type="similarity">
    <text evidence="1">Belongs to the adenylyl cyclase class-3 family.</text>
</comment>
<sequence length="317" mass="34939">MHEGADAAEPRYTRDELVDELGLTAEYAEKIWNAFGFARTSTPDKIFTENELQALRLFAASAEAMPLDAQVATARAIGQTMSRLADWQADQLREFDRDPDVPWTIDQMSAALGQVQQLIWRRHLALALDHHIELESDESQDLVVGFADIVGYTSLSRRIALDELEKLLESFEEQTFEIVTRGGGHVIKTLGDAVMFTTHEPAEAATIAIAIHELSADDEIPPLRVGLARGRVLSRLGDVFGEPVNIAARLAGSARPGTTLVDDSVSAGLADDERFYLRSIPSLSVRGYRRLKARTVEANKYYDGPVVTFGRSSDVTP</sequence>
<evidence type="ECO:0000259" key="2">
    <source>
        <dbReference type="PROSITE" id="PS50125"/>
    </source>
</evidence>
<feature type="domain" description="Guanylate cyclase" evidence="2">
    <location>
        <begin position="143"/>
        <end position="251"/>
    </location>
</feature>
<dbReference type="RefSeq" id="WP_330503551.1">
    <property type="nucleotide sequence ID" value="NZ_JAZDUE010000002.1"/>
</dbReference>
<dbReference type="PANTHER" id="PTHR43081:SF19">
    <property type="entry name" value="PH-SENSITIVE ADENYLATE CYCLASE RV1264"/>
    <property type="match status" value="1"/>
</dbReference>
<proteinExistence type="inferred from homology"/>
<dbReference type="InterPro" id="IPR029787">
    <property type="entry name" value="Nucleotide_cyclase"/>
</dbReference>
<dbReference type="GO" id="GO:0016829">
    <property type="term" value="F:lyase activity"/>
    <property type="evidence" value="ECO:0007669"/>
    <property type="project" value="UniProtKB-KW"/>
</dbReference>
<dbReference type="SMART" id="SM00044">
    <property type="entry name" value="CYCc"/>
    <property type="match status" value="1"/>
</dbReference>
<organism evidence="3 4">
    <name type="scientific">Gordonia prachuapensis</name>
    <dbReference type="NCBI Taxonomy" id="3115651"/>
    <lineage>
        <taxon>Bacteria</taxon>
        <taxon>Bacillati</taxon>
        <taxon>Actinomycetota</taxon>
        <taxon>Actinomycetes</taxon>
        <taxon>Mycobacteriales</taxon>
        <taxon>Gordoniaceae</taxon>
        <taxon>Gordonia</taxon>
    </lineage>
</organism>